<organism evidence="9 10">
    <name type="scientific">Oribacterium sinus</name>
    <dbReference type="NCBI Taxonomy" id="237576"/>
    <lineage>
        <taxon>Bacteria</taxon>
        <taxon>Bacillati</taxon>
        <taxon>Bacillota</taxon>
        <taxon>Clostridia</taxon>
        <taxon>Lachnospirales</taxon>
        <taxon>Lachnospiraceae</taxon>
        <taxon>Oribacterium</taxon>
    </lineage>
</organism>
<keyword evidence="4 7" id="KW-0812">Transmembrane</keyword>
<dbReference type="SUPFAM" id="SSF161098">
    <property type="entry name" value="MetI-like"/>
    <property type="match status" value="1"/>
</dbReference>
<evidence type="ECO:0000256" key="1">
    <source>
        <dbReference type="ARBA" id="ARBA00004651"/>
    </source>
</evidence>
<feature type="transmembrane region" description="Helical" evidence="7">
    <location>
        <begin position="273"/>
        <end position="293"/>
    </location>
</feature>
<evidence type="ECO:0000259" key="8">
    <source>
        <dbReference type="PROSITE" id="PS50928"/>
    </source>
</evidence>
<evidence type="ECO:0000256" key="2">
    <source>
        <dbReference type="ARBA" id="ARBA00022448"/>
    </source>
</evidence>
<evidence type="ECO:0000256" key="6">
    <source>
        <dbReference type="ARBA" id="ARBA00023136"/>
    </source>
</evidence>
<gene>
    <name evidence="9" type="ORF">HNQ46_000413</name>
</gene>
<dbReference type="AlphaFoldDB" id="A0A7W9SFK3"/>
<keyword evidence="2 7" id="KW-0813">Transport</keyword>
<name>A0A7W9SFK3_9FIRM</name>
<feature type="transmembrane region" description="Helical" evidence="7">
    <location>
        <begin position="168"/>
        <end position="192"/>
    </location>
</feature>
<feature type="transmembrane region" description="Helical" evidence="7">
    <location>
        <begin position="74"/>
        <end position="103"/>
    </location>
</feature>
<comment type="subcellular location">
    <subcellularLocation>
        <location evidence="1 7">Cell membrane</location>
        <topology evidence="1 7">Multi-pass membrane protein</topology>
    </subcellularLocation>
</comment>
<dbReference type="Proteomes" id="UP000522163">
    <property type="component" value="Unassembled WGS sequence"/>
</dbReference>
<dbReference type="InterPro" id="IPR035906">
    <property type="entry name" value="MetI-like_sf"/>
</dbReference>
<dbReference type="RefSeq" id="WP_183682342.1">
    <property type="nucleotide sequence ID" value="NZ_CAUQUA010000002.1"/>
</dbReference>
<reference evidence="9 10" key="1">
    <citation type="submission" date="2020-08" db="EMBL/GenBank/DDBJ databases">
        <title>Genomic Encyclopedia of Type Strains, Phase IV (KMG-IV): sequencing the most valuable type-strain genomes for metagenomic binning, comparative biology and taxonomic classification.</title>
        <authorList>
            <person name="Goeker M."/>
        </authorList>
    </citation>
    <scope>NUCLEOTIDE SEQUENCE [LARGE SCALE GENOMIC DNA]</scope>
    <source>
        <strain evidence="9 10">DSM 17245</strain>
    </source>
</reference>
<evidence type="ECO:0000256" key="7">
    <source>
        <dbReference type="RuleBase" id="RU363032"/>
    </source>
</evidence>
<evidence type="ECO:0000313" key="10">
    <source>
        <dbReference type="Proteomes" id="UP000522163"/>
    </source>
</evidence>
<feature type="transmembrane region" description="Helical" evidence="7">
    <location>
        <begin position="20"/>
        <end position="45"/>
    </location>
</feature>
<feature type="transmembrane region" description="Helical" evidence="7">
    <location>
        <begin position="115"/>
        <end position="139"/>
    </location>
</feature>
<evidence type="ECO:0000256" key="4">
    <source>
        <dbReference type="ARBA" id="ARBA00022692"/>
    </source>
</evidence>
<evidence type="ECO:0000313" key="9">
    <source>
        <dbReference type="EMBL" id="MBB6040450.1"/>
    </source>
</evidence>
<dbReference type="CDD" id="cd06261">
    <property type="entry name" value="TM_PBP2"/>
    <property type="match status" value="1"/>
</dbReference>
<keyword evidence="6 7" id="KW-0472">Membrane</keyword>
<dbReference type="Pfam" id="PF00528">
    <property type="entry name" value="BPD_transp_1"/>
    <property type="match status" value="1"/>
</dbReference>
<feature type="transmembrane region" description="Helical" evidence="7">
    <location>
        <begin position="213"/>
        <end position="236"/>
    </location>
</feature>
<keyword evidence="3" id="KW-1003">Cell membrane</keyword>
<dbReference type="InterPro" id="IPR000515">
    <property type="entry name" value="MetI-like"/>
</dbReference>
<evidence type="ECO:0000256" key="5">
    <source>
        <dbReference type="ARBA" id="ARBA00022989"/>
    </source>
</evidence>
<accession>A0A7W9SFK3</accession>
<dbReference type="EMBL" id="JACHHH010000002">
    <property type="protein sequence ID" value="MBB6040450.1"/>
    <property type="molecule type" value="Genomic_DNA"/>
</dbReference>
<evidence type="ECO:0000256" key="3">
    <source>
        <dbReference type="ARBA" id="ARBA00022475"/>
    </source>
</evidence>
<dbReference type="GO" id="GO:0005886">
    <property type="term" value="C:plasma membrane"/>
    <property type="evidence" value="ECO:0007669"/>
    <property type="project" value="UniProtKB-SubCell"/>
</dbReference>
<feature type="domain" description="ABC transmembrane type-1" evidence="8">
    <location>
        <begin position="78"/>
        <end position="294"/>
    </location>
</feature>
<keyword evidence="9" id="KW-0762">Sugar transport</keyword>
<sequence length="303" mass="34739">MNRLLSAPYNKHKIGKKQAVAILFIMPFFVLYSIFTIFPVFQGIYVSLCNWNLMGKASFVGIENYKKMMQDKNFYLSCIHTVKFVIFSVPFLVILSFILALLANRAVCFRRFLRTAYYLPGVLSVSVASYLASFVFAPYRGLLNGLLRSFHFLNGQKEILWLQDSNKVWFSLVAMTLWWTIGFSMLLYLAALQDIPEVLYDAAKVDGAAPLQIFWKITVPLLKPTIFLVMMLQIIASFKVFGQIHLMTGGGPANTTRSLIQYIYQQAFEKNKLGYASAMSYFLFVVLCLLVFIQRRFGRQEEG</sequence>
<proteinExistence type="inferred from homology"/>
<protein>
    <submittedName>
        <fullName evidence="9">Multiple sugar transport system permease protein</fullName>
    </submittedName>
</protein>
<dbReference type="PANTHER" id="PTHR30193:SF37">
    <property type="entry name" value="INNER MEMBRANE ABC TRANSPORTER PERMEASE PROTEIN YCJO"/>
    <property type="match status" value="1"/>
</dbReference>
<dbReference type="PROSITE" id="PS50928">
    <property type="entry name" value="ABC_TM1"/>
    <property type="match status" value="1"/>
</dbReference>
<comment type="caution">
    <text evidence="9">The sequence shown here is derived from an EMBL/GenBank/DDBJ whole genome shotgun (WGS) entry which is preliminary data.</text>
</comment>
<dbReference type="GeneID" id="85013978"/>
<dbReference type="GO" id="GO:0055085">
    <property type="term" value="P:transmembrane transport"/>
    <property type="evidence" value="ECO:0007669"/>
    <property type="project" value="InterPro"/>
</dbReference>
<comment type="similarity">
    <text evidence="7">Belongs to the binding-protein-dependent transport system permease family.</text>
</comment>
<keyword evidence="5 7" id="KW-1133">Transmembrane helix</keyword>
<dbReference type="Gene3D" id="1.10.3720.10">
    <property type="entry name" value="MetI-like"/>
    <property type="match status" value="1"/>
</dbReference>
<dbReference type="InterPro" id="IPR051393">
    <property type="entry name" value="ABC_transporter_permease"/>
</dbReference>
<dbReference type="PANTHER" id="PTHR30193">
    <property type="entry name" value="ABC TRANSPORTER PERMEASE PROTEIN"/>
    <property type="match status" value="1"/>
</dbReference>